<protein>
    <submittedName>
        <fullName evidence="1">Uncharacterized protein</fullName>
    </submittedName>
</protein>
<sequence length="98" mass="11322">MVYKLSLFEFLIYTETRKEITSKFKCRGFQILYDLRGNVEGGTCRHRSDPYINNLIINLYQFLQQIPFLLQCDAVVTEFVPLDGVEEGKGNFLGNTCS</sequence>
<dbReference type="InParanoid" id="A0A3Q7I1J5"/>
<reference evidence="1" key="1">
    <citation type="journal article" date="2012" name="Nature">
        <title>The tomato genome sequence provides insights into fleshy fruit evolution.</title>
        <authorList>
            <consortium name="Tomato Genome Consortium"/>
        </authorList>
    </citation>
    <scope>NUCLEOTIDE SEQUENCE [LARGE SCALE GENOMIC DNA]</scope>
    <source>
        <strain evidence="1">cv. Heinz 1706</strain>
    </source>
</reference>
<evidence type="ECO:0000313" key="2">
    <source>
        <dbReference type="Proteomes" id="UP000004994"/>
    </source>
</evidence>
<accession>A0A3Q7I1J5</accession>
<dbReference type="AlphaFoldDB" id="A0A3Q7I1J5"/>
<name>A0A3Q7I1J5_SOLLC</name>
<dbReference type="Gramene" id="Solyc09g055355.1.1">
    <property type="protein sequence ID" value="Solyc09g055355.1.1"/>
    <property type="gene ID" value="Solyc09g055355.1"/>
</dbReference>
<dbReference type="EnsemblPlants" id="Solyc09g055355.1.1">
    <property type="protein sequence ID" value="Solyc09g055355.1.1"/>
    <property type="gene ID" value="Solyc09g055355.1"/>
</dbReference>
<keyword evidence="2" id="KW-1185">Reference proteome</keyword>
<evidence type="ECO:0000313" key="1">
    <source>
        <dbReference type="EnsemblPlants" id="Solyc09g055355.1.1"/>
    </source>
</evidence>
<reference evidence="1" key="2">
    <citation type="submission" date="2019-01" db="UniProtKB">
        <authorList>
            <consortium name="EnsemblPlants"/>
        </authorList>
    </citation>
    <scope>IDENTIFICATION</scope>
    <source>
        <strain evidence="1">cv. Heinz 1706</strain>
    </source>
</reference>
<proteinExistence type="predicted"/>
<organism evidence="1">
    <name type="scientific">Solanum lycopersicum</name>
    <name type="common">Tomato</name>
    <name type="synonym">Lycopersicon esculentum</name>
    <dbReference type="NCBI Taxonomy" id="4081"/>
    <lineage>
        <taxon>Eukaryota</taxon>
        <taxon>Viridiplantae</taxon>
        <taxon>Streptophyta</taxon>
        <taxon>Embryophyta</taxon>
        <taxon>Tracheophyta</taxon>
        <taxon>Spermatophyta</taxon>
        <taxon>Magnoliopsida</taxon>
        <taxon>eudicotyledons</taxon>
        <taxon>Gunneridae</taxon>
        <taxon>Pentapetalae</taxon>
        <taxon>asterids</taxon>
        <taxon>lamiids</taxon>
        <taxon>Solanales</taxon>
        <taxon>Solanaceae</taxon>
        <taxon>Solanoideae</taxon>
        <taxon>Solaneae</taxon>
        <taxon>Solanum</taxon>
        <taxon>Solanum subgen. Lycopersicon</taxon>
    </lineage>
</organism>
<dbReference type="Proteomes" id="UP000004994">
    <property type="component" value="Chromosome 9"/>
</dbReference>